<proteinExistence type="predicted"/>
<evidence type="ECO:0000313" key="2">
    <source>
        <dbReference type="Proteomes" id="UP001140096"/>
    </source>
</evidence>
<sequence length="139" mass="16180">MDPRGLPRAYTYRHLSQSQALALDDLRMATAQLDTCYYGLFLLTTSEYWLLLPLFNPVIIFWNTRHYQRLCRATSLATPARRQMLSNLILTSVLGFIPIINIIFTRLFKCNMRNLAIVESTLQTNEDMTIYRKETNPDA</sequence>
<reference evidence="1" key="1">
    <citation type="submission" date="2022-07" db="EMBL/GenBank/DDBJ databases">
        <title>Phylogenomic reconstructions and comparative analyses of Kickxellomycotina fungi.</title>
        <authorList>
            <person name="Reynolds N.K."/>
            <person name="Stajich J.E."/>
            <person name="Barry K."/>
            <person name="Grigoriev I.V."/>
            <person name="Crous P."/>
            <person name="Smith M.E."/>
        </authorList>
    </citation>
    <scope>NUCLEOTIDE SEQUENCE</scope>
    <source>
        <strain evidence="1">CBS 102833</strain>
    </source>
</reference>
<dbReference type="EMBL" id="JANBUP010003631">
    <property type="protein sequence ID" value="KAJ2796189.1"/>
    <property type="molecule type" value="Genomic_DNA"/>
</dbReference>
<protein>
    <submittedName>
        <fullName evidence="1">Uncharacterized protein</fullName>
    </submittedName>
</protein>
<comment type="caution">
    <text evidence="1">The sequence shown here is derived from an EMBL/GenBank/DDBJ whole genome shotgun (WGS) entry which is preliminary data.</text>
</comment>
<dbReference type="Proteomes" id="UP001140096">
    <property type="component" value="Unassembled WGS sequence"/>
</dbReference>
<organism evidence="1 2">
    <name type="scientific">Coemansia furcata</name>
    <dbReference type="NCBI Taxonomy" id="417177"/>
    <lineage>
        <taxon>Eukaryota</taxon>
        <taxon>Fungi</taxon>
        <taxon>Fungi incertae sedis</taxon>
        <taxon>Zoopagomycota</taxon>
        <taxon>Kickxellomycotina</taxon>
        <taxon>Kickxellomycetes</taxon>
        <taxon>Kickxellales</taxon>
        <taxon>Kickxellaceae</taxon>
        <taxon>Coemansia</taxon>
    </lineage>
</organism>
<name>A0ACC1KWC1_9FUNG</name>
<keyword evidence="2" id="KW-1185">Reference proteome</keyword>
<gene>
    <name evidence="1" type="ORF">H4S07_006294</name>
</gene>
<feature type="non-terminal residue" evidence="1">
    <location>
        <position position="139"/>
    </location>
</feature>
<accession>A0ACC1KWC1</accession>
<evidence type="ECO:0000313" key="1">
    <source>
        <dbReference type="EMBL" id="KAJ2796189.1"/>
    </source>
</evidence>